<dbReference type="GO" id="GO:0003724">
    <property type="term" value="F:RNA helicase activity"/>
    <property type="evidence" value="ECO:0007669"/>
    <property type="project" value="UniProtKB-EC"/>
</dbReference>
<keyword evidence="5" id="KW-0812">Transmembrane</keyword>
<keyword evidence="5" id="KW-1133">Transmembrane helix</keyword>
<dbReference type="EMBL" id="JACTNZ010000013">
    <property type="protein sequence ID" value="KAG5516520.1"/>
    <property type="molecule type" value="Genomic_DNA"/>
</dbReference>
<dbReference type="Proteomes" id="UP000823749">
    <property type="component" value="Chromosome 13"/>
</dbReference>
<dbReference type="InterPro" id="IPR027417">
    <property type="entry name" value="P-loop_NTPase"/>
</dbReference>
<dbReference type="PROSITE" id="PS51194">
    <property type="entry name" value="HELICASE_CTER"/>
    <property type="match status" value="1"/>
</dbReference>
<evidence type="ECO:0000313" key="7">
    <source>
        <dbReference type="EMBL" id="KAG5516520.1"/>
    </source>
</evidence>
<evidence type="ECO:0000256" key="3">
    <source>
        <dbReference type="ARBA" id="ARBA00022840"/>
    </source>
</evidence>
<keyword evidence="2" id="KW-0547">Nucleotide-binding</keyword>
<protein>
    <recommendedName>
        <fullName evidence="1">RNA helicase</fullName>
        <ecNumber evidence="1">3.6.4.13</ecNumber>
    </recommendedName>
</protein>
<evidence type="ECO:0000313" key="8">
    <source>
        <dbReference type="Proteomes" id="UP000823749"/>
    </source>
</evidence>
<evidence type="ECO:0000259" key="6">
    <source>
        <dbReference type="PROSITE" id="PS51194"/>
    </source>
</evidence>
<dbReference type="Pfam" id="PF00270">
    <property type="entry name" value="DEAD"/>
    <property type="match status" value="1"/>
</dbReference>
<evidence type="ECO:0000256" key="4">
    <source>
        <dbReference type="ARBA" id="ARBA00022884"/>
    </source>
</evidence>
<dbReference type="GO" id="GO:0005524">
    <property type="term" value="F:ATP binding"/>
    <property type="evidence" value="ECO:0007669"/>
    <property type="project" value="UniProtKB-KW"/>
</dbReference>
<feature type="domain" description="Helicase C-terminal" evidence="6">
    <location>
        <begin position="375"/>
        <end position="531"/>
    </location>
</feature>
<accession>A0AAV6HS04</accession>
<dbReference type="AlphaFoldDB" id="A0AAV6HS04"/>
<keyword evidence="4" id="KW-0694">RNA-binding</keyword>
<keyword evidence="8" id="KW-1185">Reference proteome</keyword>
<dbReference type="Gene3D" id="3.40.50.300">
    <property type="entry name" value="P-loop containing nucleotide triphosphate hydrolases"/>
    <property type="match status" value="4"/>
</dbReference>
<sequence>MDEAETEIVDSSSERLTAAAGIKQFSFAVEREEWKFDTLCDLYDTLTITQVVIFCNTKRKVFPGKTYIPCLGQLPCSFNLHVYHSIVSFHPVDQGTNWLLKLSGHLVAHKNFINIPSHACVGRKSVGEDTRGLESGVLVLFGTSGRFCDMIKRRTLQTRAIKMLVLDEDDSDEMLSRDFKDQIYDVYIYLPLELQVVLISDTLPNEILEMMSKFMTGPVRILVKRDELTLEGMKQFFIAVEREVWKFDTLCDLYDTLSITQAFIFCNTIGRLCATQNECIACSNGVSLPEWILKSREIGGLSYKLKCILESPLESGYIMTNASSQLEILCRAIQLWALWLETSGVAAFEEPTKRPYVSRVASRDAAIFHEFLSIQICKGYIPCLGRLPCSFNVHVHHSTVSSHRVDQGTNWLLKLSGYLVDMPQKVRDAIMKEFRDGDTRVLITTDVWARGLDVQQSKWLVQIADVLWYVLVVLWYVLVGYGVNIESALRNSSIVDGDVPGFRIRGCIADSGGNSLSLFALARHLGMRMAV</sequence>
<dbReference type="EC" id="3.6.4.13" evidence="1"/>
<organism evidence="7 8">
    <name type="scientific">Rhododendron griersonianum</name>
    <dbReference type="NCBI Taxonomy" id="479676"/>
    <lineage>
        <taxon>Eukaryota</taxon>
        <taxon>Viridiplantae</taxon>
        <taxon>Streptophyta</taxon>
        <taxon>Embryophyta</taxon>
        <taxon>Tracheophyta</taxon>
        <taxon>Spermatophyta</taxon>
        <taxon>Magnoliopsida</taxon>
        <taxon>eudicotyledons</taxon>
        <taxon>Gunneridae</taxon>
        <taxon>Pentapetalae</taxon>
        <taxon>asterids</taxon>
        <taxon>Ericales</taxon>
        <taxon>Ericaceae</taxon>
        <taxon>Ericoideae</taxon>
        <taxon>Rhodoreae</taxon>
        <taxon>Rhododendron</taxon>
    </lineage>
</organism>
<feature type="transmembrane region" description="Helical" evidence="5">
    <location>
        <begin position="466"/>
        <end position="483"/>
    </location>
</feature>
<reference evidence="7 8" key="1">
    <citation type="submission" date="2020-08" db="EMBL/GenBank/DDBJ databases">
        <title>Plant Genome Project.</title>
        <authorList>
            <person name="Zhang R.-G."/>
        </authorList>
    </citation>
    <scope>NUCLEOTIDE SEQUENCE [LARGE SCALE GENOMIC DNA]</scope>
    <source>
        <strain evidence="7">WSP0</strain>
        <tissue evidence="7">Leaf</tissue>
    </source>
</reference>
<evidence type="ECO:0000256" key="1">
    <source>
        <dbReference type="ARBA" id="ARBA00012552"/>
    </source>
</evidence>
<keyword evidence="3" id="KW-0067">ATP-binding</keyword>
<evidence type="ECO:0000256" key="5">
    <source>
        <dbReference type="SAM" id="Phobius"/>
    </source>
</evidence>
<dbReference type="InterPro" id="IPR001650">
    <property type="entry name" value="Helicase_C-like"/>
</dbReference>
<dbReference type="Pfam" id="PF00271">
    <property type="entry name" value="Helicase_C"/>
    <property type="match status" value="1"/>
</dbReference>
<comment type="caution">
    <text evidence="7">The sequence shown here is derived from an EMBL/GenBank/DDBJ whole genome shotgun (WGS) entry which is preliminary data.</text>
</comment>
<gene>
    <name evidence="7" type="ORF">RHGRI_037288</name>
</gene>
<name>A0AAV6HS04_9ERIC</name>
<evidence type="ECO:0000256" key="2">
    <source>
        <dbReference type="ARBA" id="ARBA00022741"/>
    </source>
</evidence>
<proteinExistence type="predicted"/>
<dbReference type="SUPFAM" id="SSF52540">
    <property type="entry name" value="P-loop containing nucleoside triphosphate hydrolases"/>
    <property type="match status" value="1"/>
</dbReference>
<dbReference type="GO" id="GO:0003723">
    <property type="term" value="F:RNA binding"/>
    <property type="evidence" value="ECO:0007669"/>
    <property type="project" value="UniProtKB-KW"/>
</dbReference>
<keyword evidence="5" id="KW-0472">Membrane</keyword>
<dbReference type="PANTHER" id="PTHR47958">
    <property type="entry name" value="ATP-DEPENDENT RNA HELICASE DBP3"/>
    <property type="match status" value="1"/>
</dbReference>
<dbReference type="InterPro" id="IPR011545">
    <property type="entry name" value="DEAD/DEAH_box_helicase_dom"/>
</dbReference>